<reference evidence="2 3" key="1">
    <citation type="submission" date="2024-01" db="EMBL/GenBank/DDBJ databases">
        <title>Genome assemblies of Stephania.</title>
        <authorList>
            <person name="Yang L."/>
        </authorList>
    </citation>
    <scope>NUCLEOTIDE SEQUENCE [LARGE SCALE GENOMIC DNA]</scope>
    <source>
        <strain evidence="2">QJT</strain>
        <tissue evidence="2">Leaf</tissue>
    </source>
</reference>
<feature type="region of interest" description="Disordered" evidence="1">
    <location>
        <begin position="153"/>
        <end position="180"/>
    </location>
</feature>
<evidence type="ECO:0000313" key="2">
    <source>
        <dbReference type="EMBL" id="KAK9096738.1"/>
    </source>
</evidence>
<sequence>MAKDGIRGLLLSGGLRDSDETKIGGWLKGGEACEMIMLFSKGGGSLMGPIRPKESPATSRPNLFVLRPLHPLRLGFAEGSKSVSSSTSQICSSIFRSAMLIRFKPISQKIPTNMKVTDLQYGLVRGYTLSSTIVLTFAGYVLMACDLIKSQPQEVGTGPSRGDVSQGVLREPKKVTSLAP</sequence>
<name>A0AAP0EU83_9MAGN</name>
<accession>A0AAP0EU83</accession>
<gene>
    <name evidence="2" type="ORF">Sjap_022235</name>
</gene>
<evidence type="ECO:0000313" key="3">
    <source>
        <dbReference type="Proteomes" id="UP001417504"/>
    </source>
</evidence>
<dbReference type="EMBL" id="JBBNAE010000009">
    <property type="protein sequence ID" value="KAK9096738.1"/>
    <property type="molecule type" value="Genomic_DNA"/>
</dbReference>
<organism evidence="2 3">
    <name type="scientific">Stephania japonica</name>
    <dbReference type="NCBI Taxonomy" id="461633"/>
    <lineage>
        <taxon>Eukaryota</taxon>
        <taxon>Viridiplantae</taxon>
        <taxon>Streptophyta</taxon>
        <taxon>Embryophyta</taxon>
        <taxon>Tracheophyta</taxon>
        <taxon>Spermatophyta</taxon>
        <taxon>Magnoliopsida</taxon>
        <taxon>Ranunculales</taxon>
        <taxon>Menispermaceae</taxon>
        <taxon>Menispermoideae</taxon>
        <taxon>Cissampelideae</taxon>
        <taxon>Stephania</taxon>
    </lineage>
</organism>
<dbReference type="AlphaFoldDB" id="A0AAP0EU83"/>
<evidence type="ECO:0000256" key="1">
    <source>
        <dbReference type="SAM" id="MobiDB-lite"/>
    </source>
</evidence>
<keyword evidence="3" id="KW-1185">Reference proteome</keyword>
<proteinExistence type="predicted"/>
<protein>
    <submittedName>
        <fullName evidence="2">Uncharacterized protein</fullName>
    </submittedName>
</protein>
<dbReference type="Proteomes" id="UP001417504">
    <property type="component" value="Unassembled WGS sequence"/>
</dbReference>
<comment type="caution">
    <text evidence="2">The sequence shown here is derived from an EMBL/GenBank/DDBJ whole genome shotgun (WGS) entry which is preliminary data.</text>
</comment>